<evidence type="ECO:0000313" key="3">
    <source>
        <dbReference type="EMBL" id="MBG9375874.1"/>
    </source>
</evidence>
<proteinExistence type="predicted"/>
<reference evidence="3" key="1">
    <citation type="submission" date="2020-11" db="EMBL/GenBank/DDBJ databases">
        <title>Bacterial whole genome sequence for Panacibacter sp. DH6.</title>
        <authorList>
            <person name="Le V."/>
            <person name="Ko S."/>
            <person name="Ahn C.-Y."/>
            <person name="Oh H.-M."/>
        </authorList>
    </citation>
    <scope>NUCLEOTIDE SEQUENCE</scope>
    <source>
        <strain evidence="3">DH6</strain>
    </source>
</reference>
<feature type="signal peptide" evidence="1">
    <location>
        <begin position="1"/>
        <end position="23"/>
    </location>
</feature>
<dbReference type="AlphaFoldDB" id="A0A931E657"/>
<keyword evidence="4" id="KW-1185">Reference proteome</keyword>
<name>A0A931E657_9BACT</name>
<gene>
    <name evidence="3" type="ORF">I5907_06480</name>
</gene>
<dbReference type="InterPro" id="IPR036116">
    <property type="entry name" value="FN3_sf"/>
</dbReference>
<dbReference type="InterPro" id="IPR026444">
    <property type="entry name" value="Secre_tail"/>
</dbReference>
<protein>
    <submittedName>
        <fullName evidence="3">T9SS type A sorting domain-containing protein</fullName>
    </submittedName>
</protein>
<dbReference type="Gene3D" id="2.60.40.10">
    <property type="entry name" value="Immunoglobulins"/>
    <property type="match status" value="1"/>
</dbReference>
<sequence length="218" mass="24345">MRLKSFIPGLAVLFCIISLNTNAQTGCCPSPDSLMVTSVTDSSFCVKWKIKDTIGCDTPKLGQLQYRAVGAAVWTRVNVTYSGSATYAVKCDTATSCTKYQWRVRNLCIHGDTTYTNWITGQRFATKCDTSIFRKNINVKIIPNPAADNILLEGINLSMSKAKVTISSMSGNIRYQQLHLVTGEHLRLPINISNWEDGVYFVTISDGKENYRYSFIKQ</sequence>
<accession>A0A931E657</accession>
<dbReference type="NCBIfam" id="TIGR04183">
    <property type="entry name" value="Por_Secre_tail"/>
    <property type="match status" value="1"/>
</dbReference>
<feature type="chain" id="PRO_5036689674" evidence="1">
    <location>
        <begin position="24"/>
        <end position="218"/>
    </location>
</feature>
<dbReference type="Proteomes" id="UP000628448">
    <property type="component" value="Unassembled WGS sequence"/>
</dbReference>
<evidence type="ECO:0000259" key="2">
    <source>
        <dbReference type="Pfam" id="PF18962"/>
    </source>
</evidence>
<organism evidence="3 4">
    <name type="scientific">Panacibacter microcysteis</name>
    <dbReference type="NCBI Taxonomy" id="2793269"/>
    <lineage>
        <taxon>Bacteria</taxon>
        <taxon>Pseudomonadati</taxon>
        <taxon>Bacteroidota</taxon>
        <taxon>Chitinophagia</taxon>
        <taxon>Chitinophagales</taxon>
        <taxon>Chitinophagaceae</taxon>
        <taxon>Panacibacter</taxon>
    </lineage>
</organism>
<evidence type="ECO:0000313" key="4">
    <source>
        <dbReference type="Proteomes" id="UP000628448"/>
    </source>
</evidence>
<dbReference type="RefSeq" id="WP_196989900.1">
    <property type="nucleotide sequence ID" value="NZ_JADWYR010000001.1"/>
</dbReference>
<dbReference type="SUPFAM" id="SSF49265">
    <property type="entry name" value="Fibronectin type III"/>
    <property type="match status" value="1"/>
</dbReference>
<dbReference type="EMBL" id="JADWYR010000001">
    <property type="protein sequence ID" value="MBG9375874.1"/>
    <property type="molecule type" value="Genomic_DNA"/>
</dbReference>
<dbReference type="Pfam" id="PF18962">
    <property type="entry name" value="Por_Secre_tail"/>
    <property type="match status" value="1"/>
</dbReference>
<feature type="domain" description="Secretion system C-terminal sorting" evidence="2">
    <location>
        <begin position="141"/>
        <end position="211"/>
    </location>
</feature>
<evidence type="ECO:0000256" key="1">
    <source>
        <dbReference type="SAM" id="SignalP"/>
    </source>
</evidence>
<comment type="caution">
    <text evidence="3">The sequence shown here is derived from an EMBL/GenBank/DDBJ whole genome shotgun (WGS) entry which is preliminary data.</text>
</comment>
<dbReference type="InterPro" id="IPR013783">
    <property type="entry name" value="Ig-like_fold"/>
</dbReference>
<keyword evidence="1" id="KW-0732">Signal</keyword>